<dbReference type="InterPro" id="IPR003959">
    <property type="entry name" value="ATPase_AAA_core"/>
</dbReference>
<dbReference type="Pfam" id="PF20469">
    <property type="entry name" value="OLD-like_TOPRIM"/>
    <property type="match status" value="1"/>
</dbReference>
<reference evidence="3" key="2">
    <citation type="submission" date="2023-07" db="EMBL/GenBank/DDBJ databases">
        <authorList>
            <person name="Sun H."/>
        </authorList>
    </citation>
    <scope>NUCLEOTIDE SEQUENCE</scope>
    <source>
        <strain evidence="3">05753</strain>
    </source>
</reference>
<feature type="domain" description="ATPase AAA-type core" evidence="1">
    <location>
        <begin position="227"/>
        <end position="291"/>
    </location>
</feature>
<dbReference type="PANTHER" id="PTHR43581:SF2">
    <property type="entry name" value="EXCINUCLEASE ATPASE SUBUNIT"/>
    <property type="match status" value="1"/>
</dbReference>
<dbReference type="Proteomes" id="UP001169006">
    <property type="component" value="Unassembled WGS sequence"/>
</dbReference>
<accession>A0ABT8T3X4</accession>
<dbReference type="EMBL" id="JAUKWQ010000014">
    <property type="protein sequence ID" value="MDO1585328.1"/>
    <property type="molecule type" value="Genomic_DNA"/>
</dbReference>
<keyword evidence="4" id="KW-1185">Reference proteome</keyword>
<dbReference type="InterPro" id="IPR034139">
    <property type="entry name" value="TOPRIM_OLD"/>
</dbReference>
<comment type="caution">
    <text evidence="3">The sequence shown here is derived from an EMBL/GenBank/DDBJ whole genome shotgun (WGS) entry which is preliminary data.</text>
</comment>
<evidence type="ECO:0000313" key="4">
    <source>
        <dbReference type="Proteomes" id="UP001169006"/>
    </source>
</evidence>
<dbReference type="InterPro" id="IPR051396">
    <property type="entry name" value="Bact_Antivir_Def_Nuclease"/>
</dbReference>
<evidence type="ECO:0000313" key="3">
    <source>
        <dbReference type="EMBL" id="MDO1585328.1"/>
    </source>
</evidence>
<dbReference type="CDD" id="cd00267">
    <property type="entry name" value="ABC_ATPase"/>
    <property type="match status" value="1"/>
</dbReference>
<dbReference type="PANTHER" id="PTHR43581">
    <property type="entry name" value="ATP/GTP PHOSPHATASE"/>
    <property type="match status" value="1"/>
</dbReference>
<organism evidence="3 4">
    <name type="scientific">Rhizobium oryzicola</name>
    <dbReference type="NCBI Taxonomy" id="1232668"/>
    <lineage>
        <taxon>Bacteria</taxon>
        <taxon>Pseudomonadati</taxon>
        <taxon>Pseudomonadota</taxon>
        <taxon>Alphaproteobacteria</taxon>
        <taxon>Hyphomicrobiales</taxon>
        <taxon>Rhizobiaceae</taxon>
        <taxon>Rhizobium/Agrobacterium group</taxon>
        <taxon>Rhizobium</taxon>
    </lineage>
</organism>
<sequence>MKIDTLNFKAGSEYNGQPLTLNANNITIFIGPNNGGKSAALREINQSLRGDHSVRFIFDDIIHSRFDHAEIDKKLEDLSFSELPVSQPGNKILGWRGDRQEVNYQHLRQSIHTNAGKQSQYVYQSFIRHFVLNLDGQNRLGMIGSGGAQNLAERPYSTIAALFLDDQLRKKVSELVYEAFGQYLVIDPTMMSAFRYALANTYPDDMLSRSFGPDSIHFFSNCLHVEKASDGTKAFIGILCEVLAGHHDILIIDEPEAFLHPSLAYLLGRAIARNLSNKKQLFVSTHSPHFLMGCISVGVPIDIVRLTHKAQKATARHLPASQLRILMNDPLLKSIGVLEALFFESAVVVEGDSDRAFYEEINNRINTYDIGGIRHASFLNAHNKQQAPHIVRILRQIGIPTAMILDVDWVKEDGRVGQKYLAGSGIPYDMRTSQLEFRRKVRSSLEKSAHKYETSGGIRALVGHEFASAKEFFDQMERYGLFTVRGGQLESWLRALGVASRKEEWLASIFAKLGSDPESSDYIYPADDDVWYLIRQISKWLLDSERAGMRYLEV</sequence>
<dbReference type="SUPFAM" id="SSF52540">
    <property type="entry name" value="P-loop containing nucleoside triphosphate hydrolases"/>
    <property type="match status" value="1"/>
</dbReference>
<dbReference type="InterPro" id="IPR027417">
    <property type="entry name" value="P-loop_NTPase"/>
</dbReference>
<proteinExistence type="predicted"/>
<dbReference type="RefSeq" id="WP_302079614.1">
    <property type="nucleotide sequence ID" value="NZ_JAUKWQ010000014.1"/>
</dbReference>
<gene>
    <name evidence="3" type="ORF">Q2T52_24820</name>
</gene>
<protein>
    <submittedName>
        <fullName evidence="3">AAA family ATPase</fullName>
    </submittedName>
</protein>
<name>A0ABT8T3X4_9HYPH</name>
<feature type="domain" description="OLD protein-like TOPRIM" evidence="2">
    <location>
        <begin position="341"/>
        <end position="408"/>
    </location>
</feature>
<dbReference type="Gene3D" id="3.40.50.300">
    <property type="entry name" value="P-loop containing nucleotide triphosphate hydrolases"/>
    <property type="match status" value="1"/>
</dbReference>
<reference evidence="3" key="1">
    <citation type="journal article" date="2015" name="Int. J. Syst. Evol. Microbiol.">
        <title>Rhizobium oryzicola sp. nov., potential plant-growth-promoting endophytic bacteria isolated from rice roots.</title>
        <authorList>
            <person name="Zhang X.X."/>
            <person name="Gao J.S."/>
            <person name="Cao Y.H."/>
            <person name="Sheirdil R.A."/>
            <person name="Wang X.C."/>
            <person name="Zhang L."/>
        </authorList>
    </citation>
    <scope>NUCLEOTIDE SEQUENCE</scope>
    <source>
        <strain evidence="3">05753</strain>
    </source>
</reference>
<evidence type="ECO:0000259" key="1">
    <source>
        <dbReference type="Pfam" id="PF13304"/>
    </source>
</evidence>
<dbReference type="Pfam" id="PF13304">
    <property type="entry name" value="AAA_21"/>
    <property type="match status" value="1"/>
</dbReference>
<evidence type="ECO:0000259" key="2">
    <source>
        <dbReference type="Pfam" id="PF20469"/>
    </source>
</evidence>